<feature type="chain" id="PRO_5022097620" description="AB hydrolase-1 domain-containing protein" evidence="1">
    <location>
        <begin position="24"/>
        <end position="515"/>
    </location>
</feature>
<proteinExistence type="predicted"/>
<dbReference type="SUPFAM" id="SSF53474">
    <property type="entry name" value="alpha/beta-Hydrolases"/>
    <property type="match status" value="1"/>
</dbReference>
<dbReference type="PANTHER" id="PTHR34853">
    <property type="match status" value="1"/>
</dbReference>
<organism evidence="2 3">
    <name type="scientific">Xylaria flabelliformis</name>
    <dbReference type="NCBI Taxonomy" id="2512241"/>
    <lineage>
        <taxon>Eukaryota</taxon>
        <taxon>Fungi</taxon>
        <taxon>Dikarya</taxon>
        <taxon>Ascomycota</taxon>
        <taxon>Pezizomycotina</taxon>
        <taxon>Sordariomycetes</taxon>
        <taxon>Xylariomycetidae</taxon>
        <taxon>Xylariales</taxon>
        <taxon>Xylariaceae</taxon>
        <taxon>Xylaria</taxon>
    </lineage>
</organism>
<dbReference type="InterPro" id="IPR029058">
    <property type="entry name" value="AB_hydrolase_fold"/>
</dbReference>
<dbReference type="STRING" id="2512241.A0A553I0N2"/>
<dbReference type="PANTHER" id="PTHR34853:SF1">
    <property type="entry name" value="LIPASE 5"/>
    <property type="match status" value="1"/>
</dbReference>
<keyword evidence="3" id="KW-1185">Reference proteome</keyword>
<comment type="caution">
    <text evidence="2">The sequence shown here is derived from an EMBL/GenBank/DDBJ whole genome shotgun (WGS) entry which is preliminary data.</text>
</comment>
<evidence type="ECO:0000313" key="3">
    <source>
        <dbReference type="Proteomes" id="UP000319160"/>
    </source>
</evidence>
<name>A0A553I0N2_9PEZI</name>
<evidence type="ECO:0000256" key="1">
    <source>
        <dbReference type="SAM" id="SignalP"/>
    </source>
</evidence>
<dbReference type="AlphaFoldDB" id="A0A553I0N2"/>
<dbReference type="OrthoDB" id="5382058at2759"/>
<dbReference type="GO" id="GO:0016042">
    <property type="term" value="P:lipid catabolic process"/>
    <property type="evidence" value="ECO:0007669"/>
    <property type="project" value="InterPro"/>
</dbReference>
<feature type="signal peptide" evidence="1">
    <location>
        <begin position="1"/>
        <end position="23"/>
    </location>
</feature>
<dbReference type="GO" id="GO:0004806">
    <property type="term" value="F:triacylglycerol lipase activity"/>
    <property type="evidence" value="ECO:0007669"/>
    <property type="project" value="InterPro"/>
</dbReference>
<dbReference type="Proteomes" id="UP000319160">
    <property type="component" value="Unassembled WGS sequence"/>
</dbReference>
<sequence>MHKNALSSLALCVAAAAAAGTLAQGQTTTITNKIQSAGFNSTFTLSAAQIKAANLSTSAVANLEAAVRFDQSQLANGGTYEDAFYTLSGGGSSKETTTTTTTEPGKLLKVQRVTDPKSFTLPANTALSRILYTTTNLNGTVIPNSAYVLWPFQPRVFNATAADEGKATSAPVVLWSRGTAGFFGPAAPSTNRGLWYANAAPFTLALDGYAVVASDFAGLGIDKSWDGSDIPHQYLASRVSARDGLYALRAAKEAFAGLLSDEFVSFGHSQGGGVAWGVAEVLAEKESESNFADLKTGYRGSIAGSPTTDLFTGTPYLILPFVSLGLKGIFPSFDLTEWFTSLGIARLNLFREIRGGIAEAQSLFLDPTSGPVIKEDSWNQTWYVDAYSRLGNVGSRPFLGPLLVIQGTADVYIPYPVTTKTVTDTCQFLESEKISADLEYLVVNGTMHVPTLDATRPIWLKWIADRFEGRPVERSGCVTTNLESWLPLENYILTSDSYLQFAGEPEYSYETPLGI</sequence>
<reference evidence="3" key="1">
    <citation type="submission" date="2019-06" db="EMBL/GenBank/DDBJ databases">
        <title>Draft genome sequence of the griseofulvin-producing fungus Xylaria cubensis strain G536.</title>
        <authorList>
            <person name="Mead M.E."/>
            <person name="Raja H.A."/>
            <person name="Steenwyk J.L."/>
            <person name="Knowles S.L."/>
            <person name="Oberlies N.H."/>
            <person name="Rokas A."/>
        </authorList>
    </citation>
    <scope>NUCLEOTIDE SEQUENCE [LARGE SCALE GENOMIC DNA]</scope>
    <source>
        <strain evidence="3">G536</strain>
    </source>
</reference>
<gene>
    <name evidence="2" type="ORF">FHL15_005417</name>
</gene>
<evidence type="ECO:0000313" key="2">
    <source>
        <dbReference type="EMBL" id="TRX93741.1"/>
    </source>
</evidence>
<keyword evidence="1" id="KW-0732">Signal</keyword>
<accession>A0A553I0N2</accession>
<dbReference type="EMBL" id="VFLP01000027">
    <property type="protein sequence ID" value="TRX93741.1"/>
    <property type="molecule type" value="Genomic_DNA"/>
</dbReference>
<evidence type="ECO:0008006" key="4">
    <source>
        <dbReference type="Google" id="ProtNLM"/>
    </source>
</evidence>
<protein>
    <recommendedName>
        <fullName evidence="4">AB hydrolase-1 domain-containing protein</fullName>
    </recommendedName>
</protein>
<dbReference type="Gene3D" id="3.40.50.1820">
    <property type="entry name" value="alpha/beta hydrolase"/>
    <property type="match status" value="2"/>
</dbReference>
<dbReference type="InterPro" id="IPR005152">
    <property type="entry name" value="Lipase_secreted"/>
</dbReference>